<evidence type="ECO:0000313" key="3">
    <source>
        <dbReference type="Proteomes" id="UP000269721"/>
    </source>
</evidence>
<reference evidence="3" key="1">
    <citation type="journal article" date="2018" name="Nat. Microbiol.">
        <title>Leveraging single-cell genomics to expand the fungal tree of life.</title>
        <authorList>
            <person name="Ahrendt S.R."/>
            <person name="Quandt C.A."/>
            <person name="Ciobanu D."/>
            <person name="Clum A."/>
            <person name="Salamov A."/>
            <person name="Andreopoulos B."/>
            <person name="Cheng J.F."/>
            <person name="Woyke T."/>
            <person name="Pelin A."/>
            <person name="Henrissat B."/>
            <person name="Reynolds N.K."/>
            <person name="Benny G.L."/>
            <person name="Smith M.E."/>
            <person name="James T.Y."/>
            <person name="Grigoriev I.V."/>
        </authorList>
    </citation>
    <scope>NUCLEOTIDE SEQUENCE [LARGE SCALE GENOMIC DNA]</scope>
</reference>
<evidence type="ECO:0000313" key="2">
    <source>
        <dbReference type="EMBL" id="RKO87319.1"/>
    </source>
</evidence>
<accession>A0A4P9W4N4</accession>
<protein>
    <submittedName>
        <fullName evidence="2">Uncharacterized protein</fullName>
    </submittedName>
</protein>
<keyword evidence="3" id="KW-1185">Reference proteome</keyword>
<feature type="compositionally biased region" description="Basic and acidic residues" evidence="1">
    <location>
        <begin position="58"/>
        <end position="68"/>
    </location>
</feature>
<dbReference type="AlphaFoldDB" id="A0A4P9W4N4"/>
<name>A0A4P9W4N4_9FUNG</name>
<dbReference type="EMBL" id="KZ997513">
    <property type="protein sequence ID" value="RKO87319.1"/>
    <property type="molecule type" value="Genomic_DNA"/>
</dbReference>
<sequence length="109" mass="10920">MQAVDGADMRGDNDRRGAAGNKIEKLAAMAGSFSLPPHAKKRHSTPSPQMRGPIAVRGGEKVGKTASAEKRSAGRVALGKIVGGAEVVLAGSPVGKGQDPGGCGTCLSL</sequence>
<feature type="region of interest" description="Disordered" evidence="1">
    <location>
        <begin position="1"/>
        <end position="68"/>
    </location>
</feature>
<feature type="compositionally biased region" description="Basic and acidic residues" evidence="1">
    <location>
        <begin position="7"/>
        <end position="25"/>
    </location>
</feature>
<evidence type="ECO:0000256" key="1">
    <source>
        <dbReference type="SAM" id="MobiDB-lite"/>
    </source>
</evidence>
<organism evidence="2 3">
    <name type="scientific">Blyttiomyces helicus</name>
    <dbReference type="NCBI Taxonomy" id="388810"/>
    <lineage>
        <taxon>Eukaryota</taxon>
        <taxon>Fungi</taxon>
        <taxon>Fungi incertae sedis</taxon>
        <taxon>Chytridiomycota</taxon>
        <taxon>Chytridiomycota incertae sedis</taxon>
        <taxon>Chytridiomycetes</taxon>
        <taxon>Chytridiomycetes incertae sedis</taxon>
        <taxon>Blyttiomyces</taxon>
    </lineage>
</organism>
<proteinExistence type="predicted"/>
<gene>
    <name evidence="2" type="ORF">BDK51DRAFT_34820</name>
</gene>
<dbReference type="Proteomes" id="UP000269721">
    <property type="component" value="Unassembled WGS sequence"/>
</dbReference>